<gene>
    <name evidence="2" type="ORF">GCM10023165_19980</name>
</gene>
<accession>A0ABP8HJQ2</accession>
<comment type="caution">
    <text evidence="2">The sequence shown here is derived from an EMBL/GenBank/DDBJ whole genome shotgun (WGS) entry which is preliminary data.</text>
</comment>
<protein>
    <submittedName>
        <fullName evidence="2">Uncharacterized protein</fullName>
    </submittedName>
</protein>
<evidence type="ECO:0000256" key="1">
    <source>
        <dbReference type="SAM" id="MobiDB-lite"/>
    </source>
</evidence>
<evidence type="ECO:0000313" key="2">
    <source>
        <dbReference type="EMBL" id="GAA4340183.1"/>
    </source>
</evidence>
<organism evidence="2 3">
    <name type="scientific">Variovorax defluvii</name>
    <dbReference type="NCBI Taxonomy" id="913761"/>
    <lineage>
        <taxon>Bacteria</taxon>
        <taxon>Pseudomonadati</taxon>
        <taxon>Pseudomonadota</taxon>
        <taxon>Betaproteobacteria</taxon>
        <taxon>Burkholderiales</taxon>
        <taxon>Comamonadaceae</taxon>
        <taxon>Variovorax</taxon>
    </lineage>
</organism>
<dbReference type="InterPro" id="IPR006311">
    <property type="entry name" value="TAT_signal"/>
</dbReference>
<evidence type="ECO:0000313" key="3">
    <source>
        <dbReference type="Proteomes" id="UP001500975"/>
    </source>
</evidence>
<dbReference type="PROSITE" id="PS51318">
    <property type="entry name" value="TAT"/>
    <property type="match status" value="1"/>
</dbReference>
<dbReference type="EMBL" id="BAABGJ010000016">
    <property type="protein sequence ID" value="GAA4340183.1"/>
    <property type="molecule type" value="Genomic_DNA"/>
</dbReference>
<reference evidence="3" key="1">
    <citation type="journal article" date="2019" name="Int. J. Syst. Evol. Microbiol.">
        <title>The Global Catalogue of Microorganisms (GCM) 10K type strain sequencing project: providing services to taxonomists for standard genome sequencing and annotation.</title>
        <authorList>
            <consortium name="The Broad Institute Genomics Platform"/>
            <consortium name="The Broad Institute Genome Sequencing Center for Infectious Disease"/>
            <person name="Wu L."/>
            <person name="Ma J."/>
        </authorList>
    </citation>
    <scope>NUCLEOTIDE SEQUENCE [LARGE SCALE GENOMIC DNA]</scope>
    <source>
        <strain evidence="3">JCM 17804</strain>
    </source>
</reference>
<sequence>MSKPSEFRSGPAKRRALRVAALAGLALAALTGALLQMPRGAEAGVATGGDDRVAQRALPPPPVPAPAQKGPATYQLRCWQYGRLLFDEGPVTLGPETRQGAKLVAFDRQGKTLIVTDSGWTTCLARPSAAPPNLALPR</sequence>
<proteinExistence type="predicted"/>
<keyword evidence="3" id="KW-1185">Reference proteome</keyword>
<name>A0ABP8HJQ2_9BURK</name>
<dbReference type="RefSeq" id="WP_345537588.1">
    <property type="nucleotide sequence ID" value="NZ_BAABGJ010000016.1"/>
</dbReference>
<dbReference type="Proteomes" id="UP001500975">
    <property type="component" value="Unassembled WGS sequence"/>
</dbReference>
<feature type="region of interest" description="Disordered" evidence="1">
    <location>
        <begin position="43"/>
        <end position="70"/>
    </location>
</feature>